<proteinExistence type="inferred from homology"/>
<dbReference type="AlphaFoldDB" id="A0A941ITP4"/>
<dbReference type="EMBL" id="JAGSOG010000238">
    <property type="protein sequence ID" value="MBR7837882.1"/>
    <property type="molecule type" value="Genomic_DNA"/>
</dbReference>
<accession>A0A941ITP4</accession>
<dbReference type="PANTHER" id="PTHR34039">
    <property type="entry name" value="UPF0102 PROTEIN YRAN"/>
    <property type="match status" value="1"/>
</dbReference>
<evidence type="ECO:0000256" key="3">
    <source>
        <dbReference type="SAM" id="MobiDB-lite"/>
    </source>
</evidence>
<gene>
    <name evidence="4" type="ORF">KDL01_31705</name>
</gene>
<dbReference type="InterPro" id="IPR011335">
    <property type="entry name" value="Restrct_endonuc-II-like"/>
</dbReference>
<comment type="caution">
    <text evidence="4">The sequence shown here is derived from an EMBL/GenBank/DDBJ whole genome shotgun (WGS) entry which is preliminary data.</text>
</comment>
<reference evidence="4" key="1">
    <citation type="submission" date="2021-04" db="EMBL/GenBank/DDBJ databases">
        <title>Genome based classification of Actinospica acidithermotolerans sp. nov., an actinobacterium isolated from an Indonesian hot spring.</title>
        <authorList>
            <person name="Kusuma A.B."/>
            <person name="Putra K.E."/>
            <person name="Nafisah S."/>
            <person name="Loh J."/>
            <person name="Nouioui I."/>
            <person name="Goodfellow M."/>
        </authorList>
    </citation>
    <scope>NUCLEOTIDE SEQUENCE</scope>
    <source>
        <strain evidence="4">CSCA 57</strain>
    </source>
</reference>
<dbReference type="Pfam" id="PF02021">
    <property type="entry name" value="UPF0102"/>
    <property type="match status" value="1"/>
</dbReference>
<evidence type="ECO:0000313" key="5">
    <source>
        <dbReference type="Proteomes" id="UP000675781"/>
    </source>
</evidence>
<evidence type="ECO:0000256" key="1">
    <source>
        <dbReference type="ARBA" id="ARBA00006738"/>
    </source>
</evidence>
<dbReference type="GO" id="GO:0003676">
    <property type="term" value="F:nucleic acid binding"/>
    <property type="evidence" value="ECO:0007669"/>
    <property type="project" value="InterPro"/>
</dbReference>
<dbReference type="PANTHER" id="PTHR34039:SF1">
    <property type="entry name" value="UPF0102 PROTEIN YRAN"/>
    <property type="match status" value="1"/>
</dbReference>
<dbReference type="RefSeq" id="WP_212532345.1">
    <property type="nucleotide sequence ID" value="NZ_JAGSOG010000238.1"/>
</dbReference>
<dbReference type="InterPro" id="IPR003509">
    <property type="entry name" value="UPF0102_YraN-like"/>
</dbReference>
<comment type="similarity">
    <text evidence="1 2">Belongs to the UPF0102 family.</text>
</comment>
<feature type="compositionally biased region" description="Low complexity" evidence="3">
    <location>
        <begin position="1"/>
        <end position="22"/>
    </location>
</feature>
<evidence type="ECO:0000256" key="2">
    <source>
        <dbReference type="HAMAP-Rule" id="MF_00048"/>
    </source>
</evidence>
<dbReference type="CDD" id="cd20736">
    <property type="entry name" value="PoNe_Nuclease"/>
    <property type="match status" value="1"/>
</dbReference>
<sequence>MSTQAQAQARMRAQRVQRVQGAGAPGGARASTRSGRVGRRGEQVAADYLRQRGYRLLERNWRSPDREVPGELDLVLRHRGTLVICEVKARTGPCLPHPAEAVTAAKAARLRRLAAVWLREHPGHRPRVPAGARFVSGLFAAPRIARAAHPAKVRIDVVAVRLTPREPFAVLGVDHLVGVA</sequence>
<keyword evidence="5" id="KW-1185">Reference proteome</keyword>
<name>A0A941ITP4_9ACTN</name>
<dbReference type="InterPro" id="IPR011856">
    <property type="entry name" value="tRNA_endonuc-like_dom_sf"/>
</dbReference>
<dbReference type="SUPFAM" id="SSF52980">
    <property type="entry name" value="Restriction endonuclease-like"/>
    <property type="match status" value="1"/>
</dbReference>
<organism evidence="4 5">
    <name type="scientific">Actinospica durhamensis</name>
    <dbReference type="NCBI Taxonomy" id="1508375"/>
    <lineage>
        <taxon>Bacteria</taxon>
        <taxon>Bacillati</taxon>
        <taxon>Actinomycetota</taxon>
        <taxon>Actinomycetes</taxon>
        <taxon>Catenulisporales</taxon>
        <taxon>Actinospicaceae</taxon>
        <taxon>Actinospica</taxon>
    </lineage>
</organism>
<protein>
    <recommendedName>
        <fullName evidence="2">UPF0102 protein KDL01_31705</fullName>
    </recommendedName>
</protein>
<dbReference type="HAMAP" id="MF_00048">
    <property type="entry name" value="UPF0102"/>
    <property type="match status" value="1"/>
</dbReference>
<feature type="region of interest" description="Disordered" evidence="3">
    <location>
        <begin position="1"/>
        <end position="41"/>
    </location>
</feature>
<dbReference type="Proteomes" id="UP000675781">
    <property type="component" value="Unassembled WGS sequence"/>
</dbReference>
<dbReference type="Gene3D" id="3.40.1350.10">
    <property type="match status" value="1"/>
</dbReference>
<evidence type="ECO:0000313" key="4">
    <source>
        <dbReference type="EMBL" id="MBR7837882.1"/>
    </source>
</evidence>